<evidence type="ECO:0000256" key="3">
    <source>
        <dbReference type="ARBA" id="ARBA00023157"/>
    </source>
</evidence>
<dbReference type="GO" id="GO:0005509">
    <property type="term" value="F:calcium ion binding"/>
    <property type="evidence" value="ECO:0007669"/>
    <property type="project" value="InterPro"/>
</dbReference>
<evidence type="ECO:0000256" key="6">
    <source>
        <dbReference type="PIRSR" id="PIRSR601211-3"/>
    </source>
</evidence>
<feature type="disulfide bond" evidence="6">
    <location>
        <begin position="82"/>
        <end position="93"/>
    </location>
</feature>
<dbReference type="SMART" id="SM00085">
    <property type="entry name" value="PA2c"/>
    <property type="match status" value="1"/>
</dbReference>
<evidence type="ECO:0000256" key="2">
    <source>
        <dbReference type="ARBA" id="ARBA00022525"/>
    </source>
</evidence>
<feature type="non-terminal residue" evidence="9">
    <location>
        <position position="129"/>
    </location>
</feature>
<dbReference type="PROSITE" id="PS00118">
    <property type="entry name" value="PA2_HIS"/>
    <property type="match status" value="1"/>
</dbReference>
<feature type="binding site" evidence="5">
    <location>
        <position position="36"/>
    </location>
    <ligand>
        <name>Ca(2+)</name>
        <dbReference type="ChEBI" id="CHEBI:29108"/>
    </ligand>
</feature>
<keyword evidence="2" id="KW-0964">Secreted</keyword>
<reference evidence="9 10" key="1">
    <citation type="submission" date="2019-09" db="EMBL/GenBank/DDBJ databases">
        <title>Bird 10,000 Genomes (B10K) Project - Family phase.</title>
        <authorList>
            <person name="Zhang G."/>
        </authorList>
    </citation>
    <scope>NUCLEOTIDE SEQUENCE [LARGE SCALE GENOMIC DNA]</scope>
    <source>
        <strain evidence="9">B10K-DU-002-02</strain>
        <tissue evidence="9">Muscle</tissue>
    </source>
</reference>
<dbReference type="EMBL" id="VZTC01006362">
    <property type="protein sequence ID" value="NXB49884.1"/>
    <property type="molecule type" value="Genomic_DNA"/>
</dbReference>
<dbReference type="GO" id="GO:0047498">
    <property type="term" value="F:calcium-dependent phospholipase A2 activity"/>
    <property type="evidence" value="ECO:0007669"/>
    <property type="project" value="TreeGrafter"/>
</dbReference>
<dbReference type="InterPro" id="IPR036444">
    <property type="entry name" value="PLipase_A2_dom_sf"/>
</dbReference>
<comment type="similarity">
    <text evidence="7">Belongs to the phospholipase A2 family.</text>
</comment>
<evidence type="ECO:0000259" key="8">
    <source>
        <dbReference type="SMART" id="SM00085"/>
    </source>
</evidence>
<comment type="subcellular location">
    <subcellularLocation>
        <location evidence="1">Secreted</location>
    </subcellularLocation>
</comment>
<dbReference type="AlphaFoldDB" id="A0A7K8EDX9"/>
<dbReference type="Proteomes" id="UP000522331">
    <property type="component" value="Unassembled WGS sequence"/>
</dbReference>
<feature type="disulfide bond" evidence="6">
    <location>
        <begin position="64"/>
        <end position="88"/>
    </location>
</feature>
<sequence>LTFVSCDLLQFAKMIRKKTGKGALAYNGYGCYCGLGGSKQPLDATDWCCHAHDCCYRRLASAGCKPKTTRYKLDFLGNDIICGAGNSCQRGTCLCDKRAAECFQRTAGSYRESYSKYPNFKCKGSTPSC</sequence>
<dbReference type="Gene3D" id="1.20.90.10">
    <property type="entry name" value="Phospholipase A2 domain"/>
    <property type="match status" value="1"/>
</dbReference>
<feature type="disulfide bond" evidence="6">
    <location>
        <begin position="48"/>
        <end position="102"/>
    </location>
</feature>
<keyword evidence="5" id="KW-0479">Metal-binding</keyword>
<feature type="active site" evidence="4">
    <location>
        <position position="52"/>
    </location>
</feature>
<name>A0A7K8EDX9_LEURO</name>
<dbReference type="SUPFAM" id="SSF48619">
    <property type="entry name" value="Phospholipase A2, PLA2"/>
    <property type="match status" value="1"/>
</dbReference>
<accession>A0A7K8EDX9</accession>
<dbReference type="GO" id="GO:0005576">
    <property type="term" value="C:extracellular region"/>
    <property type="evidence" value="ECO:0007669"/>
    <property type="project" value="UniProtKB-SubCell"/>
</dbReference>
<gene>
    <name evidence="9" type="primary">Pla2g2e</name>
    <name evidence="9" type="ORF">LEUROT_R05971</name>
</gene>
<comment type="caution">
    <text evidence="9">The sequence shown here is derived from an EMBL/GenBank/DDBJ whole genome shotgun (WGS) entry which is preliminary data.</text>
</comment>
<dbReference type="InterPro" id="IPR033113">
    <property type="entry name" value="PLA2_histidine"/>
</dbReference>
<dbReference type="InterPro" id="IPR001211">
    <property type="entry name" value="PLA2"/>
</dbReference>
<feature type="active site" evidence="4">
    <location>
        <position position="96"/>
    </location>
</feature>
<proteinExistence type="inferred from homology"/>
<evidence type="ECO:0000313" key="10">
    <source>
        <dbReference type="Proteomes" id="UP000522331"/>
    </source>
</evidence>
<feature type="domain" description="Phospholipase A2-like central" evidence="8">
    <location>
        <begin position="7"/>
        <end position="123"/>
    </location>
</feature>
<evidence type="ECO:0000256" key="1">
    <source>
        <dbReference type="ARBA" id="ARBA00004613"/>
    </source>
</evidence>
<keyword evidence="3 6" id="KW-1015">Disulfide bond</keyword>
<evidence type="ECO:0000256" key="5">
    <source>
        <dbReference type="PIRSR" id="PIRSR601211-2"/>
    </source>
</evidence>
<dbReference type="GO" id="GO:0005543">
    <property type="term" value="F:phospholipid binding"/>
    <property type="evidence" value="ECO:0007669"/>
    <property type="project" value="TreeGrafter"/>
</dbReference>
<evidence type="ECO:0000256" key="4">
    <source>
        <dbReference type="PIRSR" id="PIRSR601211-1"/>
    </source>
</evidence>
<evidence type="ECO:0000256" key="7">
    <source>
        <dbReference type="RuleBase" id="RU003654"/>
    </source>
</evidence>
<dbReference type="GO" id="GO:0050482">
    <property type="term" value="P:arachidonate secretion"/>
    <property type="evidence" value="ECO:0007669"/>
    <property type="project" value="InterPro"/>
</dbReference>
<organism evidence="9 10">
    <name type="scientific">Leucopsar rothschildi</name>
    <name type="common">Bali myna</name>
    <name type="synonym">Rothschild's mynah</name>
    <dbReference type="NCBI Taxonomy" id="127929"/>
    <lineage>
        <taxon>Eukaryota</taxon>
        <taxon>Metazoa</taxon>
        <taxon>Chordata</taxon>
        <taxon>Craniata</taxon>
        <taxon>Vertebrata</taxon>
        <taxon>Euteleostomi</taxon>
        <taxon>Archelosauria</taxon>
        <taxon>Archosauria</taxon>
        <taxon>Dinosauria</taxon>
        <taxon>Saurischia</taxon>
        <taxon>Theropoda</taxon>
        <taxon>Coelurosauria</taxon>
        <taxon>Aves</taxon>
        <taxon>Neognathae</taxon>
        <taxon>Neoaves</taxon>
        <taxon>Telluraves</taxon>
        <taxon>Australaves</taxon>
        <taxon>Passeriformes</taxon>
        <taxon>Sturnidae</taxon>
        <taxon>Leucopsar</taxon>
    </lineage>
</organism>
<keyword evidence="10" id="KW-1185">Reference proteome</keyword>
<dbReference type="Pfam" id="PF00068">
    <property type="entry name" value="Phospholip_A2_1"/>
    <property type="match status" value="1"/>
</dbReference>
<feature type="binding site" evidence="5">
    <location>
        <position position="53"/>
    </location>
    <ligand>
        <name>Ca(2+)</name>
        <dbReference type="ChEBI" id="CHEBI:29108"/>
    </ligand>
</feature>
<protein>
    <submittedName>
        <fullName evidence="9">PA2GE phospholipase</fullName>
    </submittedName>
</protein>
<dbReference type="GO" id="GO:0016042">
    <property type="term" value="P:lipid catabolic process"/>
    <property type="evidence" value="ECO:0007669"/>
    <property type="project" value="InterPro"/>
</dbReference>
<feature type="non-terminal residue" evidence="9">
    <location>
        <position position="1"/>
    </location>
</feature>
<dbReference type="PANTHER" id="PTHR11716">
    <property type="entry name" value="PHOSPHOLIPASE A2 FAMILY MEMBER"/>
    <property type="match status" value="1"/>
</dbReference>
<feature type="binding site" evidence="5">
    <location>
        <position position="32"/>
    </location>
    <ligand>
        <name>Ca(2+)</name>
        <dbReference type="ChEBI" id="CHEBI:29108"/>
    </ligand>
</feature>
<dbReference type="InterPro" id="IPR016090">
    <property type="entry name" value="PLA2-like_dom"/>
</dbReference>
<comment type="cofactor">
    <cofactor evidence="5">
        <name>Ca(2+)</name>
        <dbReference type="ChEBI" id="CHEBI:29108"/>
    </cofactor>
    <text evidence="5">Binds 1 Ca(2+) ion per subunit.</text>
</comment>
<dbReference type="FunFam" id="1.20.90.10:FF:000001">
    <property type="entry name" value="Basic phospholipase A2 homolog"/>
    <property type="match status" value="1"/>
</dbReference>
<dbReference type="GO" id="GO:0006644">
    <property type="term" value="P:phospholipid metabolic process"/>
    <property type="evidence" value="ECO:0007669"/>
    <property type="project" value="InterPro"/>
</dbReference>
<dbReference type="CDD" id="cd00125">
    <property type="entry name" value="PLA2c"/>
    <property type="match status" value="1"/>
</dbReference>
<dbReference type="PANTHER" id="PTHR11716:SF56">
    <property type="entry name" value="GROUP IIE SECRETORY PHOSPHOLIPASE A2"/>
    <property type="match status" value="1"/>
</dbReference>
<feature type="disulfide bond" evidence="6">
    <location>
        <begin position="55"/>
        <end position="95"/>
    </location>
</feature>
<feature type="binding site" evidence="5">
    <location>
        <position position="34"/>
    </location>
    <ligand>
        <name>Ca(2+)</name>
        <dbReference type="ChEBI" id="CHEBI:29108"/>
    </ligand>
</feature>
<keyword evidence="5" id="KW-0106">Calcium</keyword>
<evidence type="ECO:0000313" key="9">
    <source>
        <dbReference type="EMBL" id="NXB49884.1"/>
    </source>
</evidence>
<feature type="disulfide bond" evidence="6">
    <location>
        <begin position="33"/>
        <end position="49"/>
    </location>
</feature>
<feature type="disulfide bond" evidence="6">
    <location>
        <begin position="54"/>
        <end position="129"/>
    </location>
</feature>
<dbReference type="PRINTS" id="PR00389">
    <property type="entry name" value="PHPHLIPASEA2"/>
</dbReference>
<feature type="disulfide bond" evidence="6">
    <location>
        <begin position="31"/>
        <end position="122"/>
    </location>
</feature>